<dbReference type="SUPFAM" id="SSF52200">
    <property type="entry name" value="Toll/Interleukin receptor TIR domain"/>
    <property type="match status" value="1"/>
</dbReference>
<feature type="domain" description="SEFIR" evidence="2">
    <location>
        <begin position="33"/>
        <end position="174"/>
    </location>
</feature>
<dbReference type="Gene3D" id="3.40.50.10140">
    <property type="entry name" value="Toll/interleukin-1 receptor homology (TIR) domain"/>
    <property type="match status" value="1"/>
</dbReference>
<comment type="caution">
    <text evidence="3">The sequence shown here is derived from an EMBL/GenBank/DDBJ whole genome shotgun (WGS) entry which is preliminary data.</text>
</comment>
<dbReference type="PROSITE" id="PS51534">
    <property type="entry name" value="SEFIR"/>
    <property type="match status" value="1"/>
</dbReference>
<organism evidence="3 4">
    <name type="scientific">Saccharopolyspora oryzae</name>
    <dbReference type="NCBI Taxonomy" id="2997343"/>
    <lineage>
        <taxon>Bacteria</taxon>
        <taxon>Bacillati</taxon>
        <taxon>Actinomycetota</taxon>
        <taxon>Actinomycetes</taxon>
        <taxon>Pseudonocardiales</taxon>
        <taxon>Pseudonocardiaceae</taxon>
        <taxon>Saccharopolyspora</taxon>
    </lineage>
</organism>
<evidence type="ECO:0000313" key="4">
    <source>
        <dbReference type="Proteomes" id="UP001210380"/>
    </source>
</evidence>
<dbReference type="InterPro" id="IPR035897">
    <property type="entry name" value="Toll_tir_struct_dom_sf"/>
</dbReference>
<gene>
    <name evidence="3" type="ORF">OU415_07055</name>
</gene>
<dbReference type="Pfam" id="PF08357">
    <property type="entry name" value="SEFIR"/>
    <property type="match status" value="1"/>
</dbReference>
<evidence type="ECO:0000313" key="3">
    <source>
        <dbReference type="EMBL" id="MDA3625187.1"/>
    </source>
</evidence>
<evidence type="ECO:0000259" key="2">
    <source>
        <dbReference type="PROSITE" id="PS51534"/>
    </source>
</evidence>
<name>A0ABT4UVT8_9PSEU</name>
<dbReference type="Proteomes" id="UP001210380">
    <property type="component" value="Unassembled WGS sequence"/>
</dbReference>
<evidence type="ECO:0000256" key="1">
    <source>
        <dbReference type="SAM" id="MobiDB-lite"/>
    </source>
</evidence>
<sequence length="215" mass="25027">MQRVAEWSLTVLSWWLVKVPGESRDEGEMQIPTPTVFISYIHEDEEHREQVLEFAQLLAGMGIDSVNDFWIEPYRHKLGEWAEHYIRNSDYTLVIASPRFRLIGDGYGTDDENRGGQWEIALLREKLQQARSEWTRRILPVLLPGHTMEEIPDFLQPSGAHHYRVPEITREGVDKLYRTLTGQQKHVKPELGKPVVLRPKSGPGSPGWESWEQRY</sequence>
<dbReference type="RefSeq" id="WP_270947766.1">
    <property type="nucleotide sequence ID" value="NZ_JAQGLA010000007.1"/>
</dbReference>
<accession>A0ABT4UVT8</accession>
<dbReference type="InterPro" id="IPR013568">
    <property type="entry name" value="SEFIR_dom"/>
</dbReference>
<protein>
    <submittedName>
        <fullName evidence="3">TIR domain-containing protein</fullName>
    </submittedName>
</protein>
<dbReference type="EMBL" id="JAQGLA010000007">
    <property type="protein sequence ID" value="MDA3625187.1"/>
    <property type="molecule type" value="Genomic_DNA"/>
</dbReference>
<reference evidence="3 4" key="1">
    <citation type="submission" date="2022-11" db="EMBL/GenBank/DDBJ databases">
        <title>Draft genome sequence of Saccharopolyspora sp. WRP15-2 isolated from rhizosphere soils of wild rice in Thailand.</title>
        <authorList>
            <person name="Duangmal K."/>
            <person name="Kammanee S."/>
            <person name="Muangham S."/>
        </authorList>
    </citation>
    <scope>NUCLEOTIDE SEQUENCE [LARGE SCALE GENOMIC DNA]</scope>
    <source>
        <strain evidence="3 4">WRP15-2</strain>
    </source>
</reference>
<proteinExistence type="predicted"/>
<keyword evidence="4" id="KW-1185">Reference proteome</keyword>
<feature type="region of interest" description="Disordered" evidence="1">
    <location>
        <begin position="191"/>
        <end position="215"/>
    </location>
</feature>